<evidence type="ECO:0008006" key="3">
    <source>
        <dbReference type="Google" id="ProtNLM"/>
    </source>
</evidence>
<reference evidence="2" key="1">
    <citation type="submission" date="2016-11" db="EMBL/GenBank/DDBJ databases">
        <authorList>
            <person name="Varghese N."/>
            <person name="Submissions S."/>
        </authorList>
    </citation>
    <scope>NUCLEOTIDE SEQUENCE [LARGE SCALE GENOMIC DNA]</scope>
    <source>
        <strain evidence="2">DSM 18016</strain>
    </source>
</reference>
<dbReference type="EMBL" id="FRAM01000001">
    <property type="protein sequence ID" value="SHJ87984.1"/>
    <property type="molecule type" value="Genomic_DNA"/>
</dbReference>
<proteinExistence type="predicted"/>
<dbReference type="Proteomes" id="UP000184498">
    <property type="component" value="Unassembled WGS sequence"/>
</dbReference>
<organism evidence="1 2">
    <name type="scientific">Epilithonimonas mollis</name>
    <dbReference type="NCBI Taxonomy" id="216903"/>
    <lineage>
        <taxon>Bacteria</taxon>
        <taxon>Pseudomonadati</taxon>
        <taxon>Bacteroidota</taxon>
        <taxon>Flavobacteriia</taxon>
        <taxon>Flavobacteriales</taxon>
        <taxon>Weeksellaceae</taxon>
        <taxon>Chryseobacterium group</taxon>
        <taxon>Epilithonimonas</taxon>
    </lineage>
</organism>
<name>A0A1M6MX34_9FLAO</name>
<dbReference type="RefSeq" id="WP_072995580.1">
    <property type="nucleotide sequence ID" value="NZ_FRAM01000001.1"/>
</dbReference>
<sequence length="168" mass="17873">MNAGYYFSDRWYGSAEGAAIYAGKKKSVNNIENTGDGITVSGSGSGGAMLRSGIGIGYIIYQQRKFWTDIKLSGGRLTAIAGGGNVTRTIGGGDGSEAAIITRNRTANYYAFTGATNLRLNNTFYLTGNLQYVHSEFKEPIGSVKGFSVISVNAGVGIFINIKKKKDE</sequence>
<gene>
    <name evidence="1" type="ORF">SAMN05444371_0012</name>
</gene>
<dbReference type="STRING" id="216903.SAMN05444371_0012"/>
<dbReference type="OrthoDB" id="1303336at2"/>
<protein>
    <recommendedName>
        <fullName evidence="3">Outer membrane protein beta-barrel domain-containing protein</fullName>
    </recommendedName>
</protein>
<keyword evidence="2" id="KW-1185">Reference proteome</keyword>
<accession>A0A1M6MX34</accession>
<dbReference type="AlphaFoldDB" id="A0A1M6MX34"/>
<evidence type="ECO:0000313" key="1">
    <source>
        <dbReference type="EMBL" id="SHJ87984.1"/>
    </source>
</evidence>
<evidence type="ECO:0000313" key="2">
    <source>
        <dbReference type="Proteomes" id="UP000184498"/>
    </source>
</evidence>